<dbReference type="RefSeq" id="WP_163633012.1">
    <property type="nucleotide sequence ID" value="NZ_JAAAMI010000001.1"/>
</dbReference>
<proteinExistence type="predicted"/>
<organism evidence="2 3">
    <name type="scientific">Flagellimonas sediminis</name>
    <dbReference type="NCBI Taxonomy" id="2696468"/>
    <lineage>
        <taxon>Bacteria</taxon>
        <taxon>Pseudomonadati</taxon>
        <taxon>Bacteroidota</taxon>
        <taxon>Flavobacteriia</taxon>
        <taxon>Flavobacteriales</taxon>
        <taxon>Flavobacteriaceae</taxon>
        <taxon>Flagellimonas</taxon>
    </lineage>
</organism>
<name>A0A6I5KWK2_9FLAO</name>
<comment type="caution">
    <text evidence="2">The sequence shown here is derived from an EMBL/GenBank/DDBJ whole genome shotgun (WGS) entry which is preliminary data.</text>
</comment>
<gene>
    <name evidence="2" type="ORF">GTK07_03385</name>
</gene>
<feature type="domain" description="MobA/VirD2-like nuclease" evidence="1">
    <location>
        <begin position="17"/>
        <end position="145"/>
    </location>
</feature>
<dbReference type="Pfam" id="PF03432">
    <property type="entry name" value="Relaxase"/>
    <property type="match status" value="1"/>
</dbReference>
<accession>A0A6I5KWK2</accession>
<protein>
    <submittedName>
        <fullName evidence="2">Relaxase/mobilization nuclease domain-containing protein</fullName>
    </submittedName>
</protein>
<evidence type="ECO:0000313" key="3">
    <source>
        <dbReference type="Proteomes" id="UP000468707"/>
    </source>
</evidence>
<reference evidence="2 3" key="1">
    <citation type="submission" date="2020-01" db="EMBL/GenBank/DDBJ databases">
        <title>Muricauda sediminis sp.nov. 40Bstr401.</title>
        <authorList>
            <person name="Xue Z."/>
            <person name="Zhu S."/>
            <person name="Ren N."/>
            <person name="Chen T."/>
            <person name="Chen X."/>
            <person name="Chen J."/>
            <person name="Yang J."/>
        </authorList>
    </citation>
    <scope>NUCLEOTIDE SEQUENCE [LARGE SCALE GENOMIC DNA]</scope>
    <source>
        <strain evidence="2 3">40Bstr401</strain>
    </source>
</reference>
<keyword evidence="3" id="KW-1185">Reference proteome</keyword>
<dbReference type="AlphaFoldDB" id="A0A6I5KWK2"/>
<evidence type="ECO:0000259" key="1">
    <source>
        <dbReference type="Pfam" id="PF03432"/>
    </source>
</evidence>
<sequence>MIAKIIKGKDFYGVLAYNEKKVEQGQGRVIDANIAHGNTVDMTKEFNLVRQLRPRLAKAVCHVSLNLPHTDNLNDREFASLGHDYLKGMGFDDNQYIIYRHTDEEHHHIHIVANRVKLSGEVVDDSRDLYRSKQLVRELEKKYNLVQLPDKNMTKGAALTQKEVEKAIRTSKPPIKLILQQHLESVLRESKDVAGFIDGLKQRNIFPKFNVSKSTGRVTGISFRYGEVIYKGSTLGRKYSWNNIVKHIDYEQDRDRPIILENNVAERRAERAFGEGLGRATGTPGKTTDAPGGPVQTFGQPKNHMGAAQAVASGQDMEEEILWTPFKLELDDRNRRKRKKKGKGRRL</sequence>
<evidence type="ECO:0000313" key="2">
    <source>
        <dbReference type="EMBL" id="NDV42358.1"/>
    </source>
</evidence>
<dbReference type="InterPro" id="IPR005094">
    <property type="entry name" value="Endonuclease_MobA/VirD2"/>
</dbReference>
<dbReference type="Proteomes" id="UP000468707">
    <property type="component" value="Unassembled WGS sequence"/>
</dbReference>
<dbReference type="EMBL" id="JAAAMI010000001">
    <property type="protein sequence ID" value="NDV42358.1"/>
    <property type="molecule type" value="Genomic_DNA"/>
</dbReference>